<accession>A0A3D3R148</accession>
<comment type="similarity">
    <text evidence="2 7">Belongs to the FPP/GGPP synthase family.</text>
</comment>
<evidence type="ECO:0000256" key="6">
    <source>
        <dbReference type="ARBA" id="ARBA00023229"/>
    </source>
</evidence>
<dbReference type="GO" id="GO:0016114">
    <property type="term" value="P:terpenoid biosynthetic process"/>
    <property type="evidence" value="ECO:0007669"/>
    <property type="project" value="UniProtKB-ARBA"/>
</dbReference>
<keyword evidence="6" id="KW-0414">Isoprene biosynthesis</keyword>
<dbReference type="Gene3D" id="1.10.600.10">
    <property type="entry name" value="Farnesyl Diphosphate Synthase"/>
    <property type="match status" value="1"/>
</dbReference>
<dbReference type="SUPFAM" id="SSF48576">
    <property type="entry name" value="Terpenoid synthases"/>
    <property type="match status" value="1"/>
</dbReference>
<reference evidence="8 9" key="1">
    <citation type="journal article" date="2018" name="Nat. Biotechnol.">
        <title>A standardized bacterial taxonomy based on genome phylogeny substantially revises the tree of life.</title>
        <authorList>
            <person name="Parks D.H."/>
            <person name="Chuvochina M."/>
            <person name="Waite D.W."/>
            <person name="Rinke C."/>
            <person name="Skarshewski A."/>
            <person name="Chaumeil P.A."/>
            <person name="Hugenholtz P."/>
        </authorList>
    </citation>
    <scope>NUCLEOTIDE SEQUENCE [LARGE SCALE GENOMIC DNA]</scope>
    <source>
        <strain evidence="8">UBA9375</strain>
    </source>
</reference>
<dbReference type="FunFam" id="1.10.600.10:FF:000001">
    <property type="entry name" value="Geranylgeranyl diphosphate synthase"/>
    <property type="match status" value="1"/>
</dbReference>
<dbReference type="AlphaFoldDB" id="A0A3D3R148"/>
<evidence type="ECO:0000256" key="1">
    <source>
        <dbReference type="ARBA" id="ARBA00001946"/>
    </source>
</evidence>
<protein>
    <submittedName>
        <fullName evidence="8">Farnesyl-diphosphate synthase</fullName>
    </submittedName>
</protein>
<dbReference type="Pfam" id="PF00348">
    <property type="entry name" value="polyprenyl_synt"/>
    <property type="match status" value="1"/>
</dbReference>
<evidence type="ECO:0000256" key="3">
    <source>
        <dbReference type="ARBA" id="ARBA00022679"/>
    </source>
</evidence>
<dbReference type="GO" id="GO:0046872">
    <property type="term" value="F:metal ion binding"/>
    <property type="evidence" value="ECO:0007669"/>
    <property type="project" value="UniProtKB-KW"/>
</dbReference>
<proteinExistence type="inferred from homology"/>
<evidence type="ECO:0000313" key="8">
    <source>
        <dbReference type="EMBL" id="HCO21812.1"/>
    </source>
</evidence>
<keyword evidence="3 7" id="KW-0808">Transferase</keyword>
<dbReference type="Proteomes" id="UP000263642">
    <property type="component" value="Unassembled WGS sequence"/>
</dbReference>
<dbReference type="InterPro" id="IPR033749">
    <property type="entry name" value="Polyprenyl_synt_CS"/>
</dbReference>
<dbReference type="PROSITE" id="PS00723">
    <property type="entry name" value="POLYPRENYL_SYNTHASE_1"/>
    <property type="match status" value="1"/>
</dbReference>
<dbReference type="SFLD" id="SFLDS00005">
    <property type="entry name" value="Isoprenoid_Synthase_Type_I"/>
    <property type="match status" value="1"/>
</dbReference>
<evidence type="ECO:0000256" key="7">
    <source>
        <dbReference type="RuleBase" id="RU004466"/>
    </source>
</evidence>
<comment type="cofactor">
    <cofactor evidence="1">
        <name>Mg(2+)</name>
        <dbReference type="ChEBI" id="CHEBI:18420"/>
    </cofactor>
</comment>
<keyword evidence="5" id="KW-0460">Magnesium</keyword>
<dbReference type="CDD" id="cd00685">
    <property type="entry name" value="Trans_IPPS_HT"/>
    <property type="match status" value="1"/>
</dbReference>
<dbReference type="SFLD" id="SFLDG01017">
    <property type="entry name" value="Polyprenyl_Transferase_Like"/>
    <property type="match status" value="1"/>
</dbReference>
<dbReference type="GO" id="GO:0004659">
    <property type="term" value="F:prenyltransferase activity"/>
    <property type="evidence" value="ECO:0007669"/>
    <property type="project" value="InterPro"/>
</dbReference>
<dbReference type="EMBL" id="DQAY01000011">
    <property type="protein sequence ID" value="HCO21812.1"/>
    <property type="molecule type" value="Genomic_DNA"/>
</dbReference>
<evidence type="ECO:0000256" key="4">
    <source>
        <dbReference type="ARBA" id="ARBA00022723"/>
    </source>
</evidence>
<name>A0A3D3R148_9PLAN</name>
<comment type="caution">
    <text evidence="8">The sequence shown here is derived from an EMBL/GenBank/DDBJ whole genome shotgun (WGS) entry which is preliminary data.</text>
</comment>
<evidence type="ECO:0000256" key="5">
    <source>
        <dbReference type="ARBA" id="ARBA00022842"/>
    </source>
</evidence>
<keyword evidence="4" id="KW-0479">Metal-binding</keyword>
<dbReference type="PANTHER" id="PTHR43281">
    <property type="entry name" value="FARNESYL DIPHOSPHATE SYNTHASE"/>
    <property type="match status" value="1"/>
</dbReference>
<dbReference type="InterPro" id="IPR008949">
    <property type="entry name" value="Isoprenoid_synthase_dom_sf"/>
</dbReference>
<sequence length="298" mass="32106">MSDSSQPFKEMWSNLQTLVNRQLEEALDQSGDCPPILKEAMSYSLSAGGKRLRPILVLLSCEACGGDQSSALPAACAIEMVHTYSLIHDDLPAMDDDELRRGLPTSHIKFGEANAILAGDALLTRAFELLANQIEVKSCAAACCVDLANAAGAVGMVGGQVADLESEHLENPTLEILEAIHKRKTGRLICSALTMGARIGGADPATLKNLERYGTCIGLAFQITDDLLDLTGDEEKMGKGVRKDADHGKLTYPSLIGVEESRRRSQNLIEEACLSIAPLGSHGQRLEELAHFILERDH</sequence>
<evidence type="ECO:0000313" key="9">
    <source>
        <dbReference type="Proteomes" id="UP000263642"/>
    </source>
</evidence>
<gene>
    <name evidence="8" type="ORF">DIT97_01610</name>
</gene>
<dbReference type="InterPro" id="IPR000092">
    <property type="entry name" value="Polyprenyl_synt"/>
</dbReference>
<dbReference type="InterPro" id="IPR053378">
    <property type="entry name" value="Prenyl_diphosphate_synthase"/>
</dbReference>
<evidence type="ECO:0000256" key="2">
    <source>
        <dbReference type="ARBA" id="ARBA00006706"/>
    </source>
</evidence>
<dbReference type="GO" id="GO:0005737">
    <property type="term" value="C:cytoplasm"/>
    <property type="evidence" value="ECO:0007669"/>
    <property type="project" value="UniProtKB-ARBA"/>
</dbReference>
<dbReference type="NCBIfam" id="NF045485">
    <property type="entry name" value="FPPsyn"/>
    <property type="match status" value="1"/>
</dbReference>
<dbReference type="PANTHER" id="PTHR43281:SF1">
    <property type="entry name" value="FARNESYL DIPHOSPHATE SYNTHASE"/>
    <property type="match status" value="1"/>
</dbReference>
<organism evidence="8 9">
    <name type="scientific">Gimesia maris</name>
    <dbReference type="NCBI Taxonomy" id="122"/>
    <lineage>
        <taxon>Bacteria</taxon>
        <taxon>Pseudomonadati</taxon>
        <taxon>Planctomycetota</taxon>
        <taxon>Planctomycetia</taxon>
        <taxon>Planctomycetales</taxon>
        <taxon>Planctomycetaceae</taxon>
        <taxon>Gimesia</taxon>
    </lineage>
</organism>
<dbReference type="PROSITE" id="PS00444">
    <property type="entry name" value="POLYPRENYL_SYNTHASE_2"/>
    <property type="match status" value="1"/>
</dbReference>